<evidence type="ECO:0000313" key="4">
    <source>
        <dbReference type="Proteomes" id="UP000266292"/>
    </source>
</evidence>
<dbReference type="GO" id="GO:0004622">
    <property type="term" value="F:phosphatidylcholine lysophospholipase activity"/>
    <property type="evidence" value="ECO:0007669"/>
    <property type="project" value="TreeGrafter"/>
</dbReference>
<evidence type="ECO:0000256" key="1">
    <source>
        <dbReference type="SAM" id="SignalP"/>
    </source>
</evidence>
<dbReference type="PANTHER" id="PTHR30383">
    <property type="entry name" value="THIOESTERASE 1/PROTEASE 1/LYSOPHOSPHOLIPASE L1"/>
    <property type="match status" value="1"/>
</dbReference>
<dbReference type="InterPro" id="IPR013830">
    <property type="entry name" value="SGNH_hydro"/>
</dbReference>
<accession>A0A1X9YY20</accession>
<dbReference type="KEGG" id="pact:CA264_11310"/>
<gene>
    <name evidence="3" type="ORF">CA264_11310</name>
</gene>
<feature type="signal peptide" evidence="1">
    <location>
        <begin position="1"/>
        <end position="26"/>
    </location>
</feature>
<sequence>MKRLSRLVKGAFAFACVLWGTSAAVAQEAAAWDSTYRPSTYQVQVDQFRAYPNSRKDIVFLGNSITAHPNWNELLGLKNARNRGISGDITYGVLERLDEVTEGKPAKVFLLIGINDISRNIPDSLILQNYKKIVRRVKTESPSTKLYIQTILPTNNTFTKFKKHYNKEEHVFWLNEALKQLAADENVTLIDLYPAFTDGEGRLVEAYTHDGLHLTHLGYQKWAELLQKGKYLK</sequence>
<feature type="domain" description="SGNH hydrolase-type esterase" evidence="2">
    <location>
        <begin position="60"/>
        <end position="220"/>
    </location>
</feature>
<dbReference type="InterPro" id="IPR051532">
    <property type="entry name" value="Ester_Hydrolysis_Enzymes"/>
</dbReference>
<dbReference type="RefSeq" id="WP_025607239.1">
    <property type="nucleotide sequence ID" value="NZ_CP021235.1"/>
</dbReference>
<keyword evidence="1" id="KW-0732">Signal</keyword>
<evidence type="ECO:0000313" key="3">
    <source>
        <dbReference type="EMBL" id="ARS37827.1"/>
    </source>
</evidence>
<dbReference type="OrthoDB" id="9790057at2"/>
<dbReference type="Proteomes" id="UP000266292">
    <property type="component" value="Chromosome"/>
</dbReference>
<protein>
    <submittedName>
        <fullName evidence="3">Sialate O-acetylesterase</fullName>
    </submittedName>
</protein>
<name>A0A1X9YY20_9BACT</name>
<dbReference type="EMBL" id="CP021235">
    <property type="protein sequence ID" value="ARS37827.1"/>
    <property type="molecule type" value="Genomic_DNA"/>
</dbReference>
<keyword evidence="4" id="KW-1185">Reference proteome</keyword>
<organism evidence="3 4">
    <name type="scientific">Pontibacter actiniarum</name>
    <dbReference type="NCBI Taxonomy" id="323450"/>
    <lineage>
        <taxon>Bacteria</taxon>
        <taxon>Pseudomonadati</taxon>
        <taxon>Bacteroidota</taxon>
        <taxon>Cytophagia</taxon>
        <taxon>Cytophagales</taxon>
        <taxon>Hymenobacteraceae</taxon>
        <taxon>Pontibacter</taxon>
    </lineage>
</organism>
<dbReference type="SUPFAM" id="SSF52266">
    <property type="entry name" value="SGNH hydrolase"/>
    <property type="match status" value="1"/>
</dbReference>
<proteinExistence type="predicted"/>
<evidence type="ECO:0000259" key="2">
    <source>
        <dbReference type="Pfam" id="PF13472"/>
    </source>
</evidence>
<dbReference type="AlphaFoldDB" id="A0A1X9YY20"/>
<reference evidence="4" key="1">
    <citation type="submission" date="2017-05" db="EMBL/GenBank/DDBJ databases">
        <authorList>
            <person name="Ray J."/>
            <person name="Price M."/>
            <person name="Deutschbauer A."/>
        </authorList>
    </citation>
    <scope>NUCLEOTIDE SEQUENCE [LARGE SCALE GENOMIC DNA]</scope>
    <source>
        <strain evidence="4">DSM 19842</strain>
    </source>
</reference>
<dbReference type="Gene3D" id="3.40.50.1110">
    <property type="entry name" value="SGNH hydrolase"/>
    <property type="match status" value="1"/>
</dbReference>
<dbReference type="Pfam" id="PF13472">
    <property type="entry name" value="Lipase_GDSL_2"/>
    <property type="match status" value="1"/>
</dbReference>
<dbReference type="STRING" id="709015.GCA_000472485_02283"/>
<feature type="chain" id="PRO_5010988258" evidence="1">
    <location>
        <begin position="27"/>
        <end position="233"/>
    </location>
</feature>
<dbReference type="InterPro" id="IPR036514">
    <property type="entry name" value="SGNH_hydro_sf"/>
</dbReference>
<dbReference type="PANTHER" id="PTHR30383:SF5">
    <property type="entry name" value="SGNH HYDROLASE-TYPE ESTERASE DOMAIN-CONTAINING PROTEIN"/>
    <property type="match status" value="1"/>
</dbReference>